<evidence type="ECO:0000313" key="1">
    <source>
        <dbReference type="EMBL" id="EPQ10726.1"/>
    </source>
</evidence>
<sequence>MSRDPQGSVRQEPPEPLCNVGQWAGGLSVQGTRSFRLCLRLFLEGKEGKPVMTVCGCFGNGKPFRESLR</sequence>
<name>S7N1H7_MYOBR</name>
<dbReference type="AlphaFoldDB" id="S7N1H7"/>
<evidence type="ECO:0000313" key="2">
    <source>
        <dbReference type="Proteomes" id="UP000052978"/>
    </source>
</evidence>
<keyword evidence="2" id="KW-1185">Reference proteome</keyword>
<accession>S7N1H7</accession>
<dbReference type="EMBL" id="KE163065">
    <property type="protein sequence ID" value="EPQ10726.1"/>
    <property type="molecule type" value="Genomic_DNA"/>
</dbReference>
<protein>
    <submittedName>
        <fullName evidence="1">Uncharacterized protein</fullName>
    </submittedName>
</protein>
<gene>
    <name evidence="1" type="ORF">D623_10006203</name>
</gene>
<proteinExistence type="predicted"/>
<organism evidence="1 2">
    <name type="scientific">Myotis brandtii</name>
    <name type="common">Brandt's bat</name>
    <dbReference type="NCBI Taxonomy" id="109478"/>
    <lineage>
        <taxon>Eukaryota</taxon>
        <taxon>Metazoa</taxon>
        <taxon>Chordata</taxon>
        <taxon>Craniata</taxon>
        <taxon>Vertebrata</taxon>
        <taxon>Euteleostomi</taxon>
        <taxon>Mammalia</taxon>
        <taxon>Eutheria</taxon>
        <taxon>Laurasiatheria</taxon>
        <taxon>Chiroptera</taxon>
        <taxon>Yangochiroptera</taxon>
        <taxon>Vespertilionidae</taxon>
        <taxon>Myotis</taxon>
    </lineage>
</organism>
<dbReference type="Proteomes" id="UP000052978">
    <property type="component" value="Unassembled WGS sequence"/>
</dbReference>
<reference evidence="1 2" key="1">
    <citation type="journal article" date="2013" name="Nat. Commun.">
        <title>Genome analysis reveals insights into physiology and longevity of the Brandt's bat Myotis brandtii.</title>
        <authorList>
            <person name="Seim I."/>
            <person name="Fang X."/>
            <person name="Xiong Z."/>
            <person name="Lobanov A.V."/>
            <person name="Huang Z."/>
            <person name="Ma S."/>
            <person name="Feng Y."/>
            <person name="Turanov A.A."/>
            <person name="Zhu Y."/>
            <person name="Lenz T.L."/>
            <person name="Gerashchenko M.V."/>
            <person name="Fan D."/>
            <person name="Hee Yim S."/>
            <person name="Yao X."/>
            <person name="Jordan D."/>
            <person name="Xiong Y."/>
            <person name="Ma Y."/>
            <person name="Lyapunov A.N."/>
            <person name="Chen G."/>
            <person name="Kulakova O.I."/>
            <person name="Sun Y."/>
            <person name="Lee S.G."/>
            <person name="Bronson R.T."/>
            <person name="Moskalev A.A."/>
            <person name="Sunyaev S.R."/>
            <person name="Zhang G."/>
            <person name="Krogh A."/>
            <person name="Wang J."/>
            <person name="Gladyshev V.N."/>
        </authorList>
    </citation>
    <scope>NUCLEOTIDE SEQUENCE [LARGE SCALE GENOMIC DNA]</scope>
</reference>